<protein>
    <submittedName>
        <fullName evidence="1">Uncharacterized protein</fullName>
    </submittedName>
</protein>
<dbReference type="EMBL" id="JAPFFF010000008">
    <property type="protein sequence ID" value="KAK8883497.1"/>
    <property type="molecule type" value="Genomic_DNA"/>
</dbReference>
<comment type="caution">
    <text evidence="1">The sequence shown here is derived from an EMBL/GenBank/DDBJ whole genome shotgun (WGS) entry which is preliminary data.</text>
</comment>
<evidence type="ECO:0000313" key="1">
    <source>
        <dbReference type="EMBL" id="KAK8883497.1"/>
    </source>
</evidence>
<evidence type="ECO:0000313" key="2">
    <source>
        <dbReference type="Proteomes" id="UP001470230"/>
    </source>
</evidence>
<sequence length="83" mass="9527">MKFNSKFEPSIEISHYLFEEDKSTSSSSLFYVRESNKNQRIGVKVSECIFSGEVRDGSHHIDGKVRSNEGNFLNNKFENGKFS</sequence>
<proteinExistence type="predicted"/>
<reference evidence="1 2" key="1">
    <citation type="submission" date="2024-04" db="EMBL/GenBank/DDBJ databases">
        <title>Tritrichomonas musculus Genome.</title>
        <authorList>
            <person name="Alves-Ferreira E."/>
            <person name="Grigg M."/>
            <person name="Lorenzi H."/>
            <person name="Galac M."/>
        </authorList>
    </citation>
    <scope>NUCLEOTIDE SEQUENCE [LARGE SCALE GENOMIC DNA]</scope>
    <source>
        <strain evidence="1 2">EAF2021</strain>
    </source>
</reference>
<name>A0ABR2JXQ2_9EUKA</name>
<keyword evidence="2" id="KW-1185">Reference proteome</keyword>
<gene>
    <name evidence="1" type="ORF">M9Y10_042589</name>
</gene>
<organism evidence="1 2">
    <name type="scientific">Tritrichomonas musculus</name>
    <dbReference type="NCBI Taxonomy" id="1915356"/>
    <lineage>
        <taxon>Eukaryota</taxon>
        <taxon>Metamonada</taxon>
        <taxon>Parabasalia</taxon>
        <taxon>Tritrichomonadida</taxon>
        <taxon>Tritrichomonadidae</taxon>
        <taxon>Tritrichomonas</taxon>
    </lineage>
</organism>
<accession>A0ABR2JXQ2</accession>
<dbReference type="Proteomes" id="UP001470230">
    <property type="component" value="Unassembled WGS sequence"/>
</dbReference>